<sequence>MLDEVNHALQSEGWVFNTEQDYPFTPDNNKNIEIPANVLSLDKTEWSKIEPIIRKPPGAINPRLYDKREHTYEFDDIQYLKVVWYFEFIDLPEVFKQYITIRAANLFANRSVGSNEVVKYSEKEENVARAAVMEYETQQGDYNIFNDSAGGREFQTYLPYKAISR</sequence>
<dbReference type="InterPro" id="IPR033767">
    <property type="entry name" value="Tail_Gp11"/>
</dbReference>
<dbReference type="GeneID" id="15013346"/>
<organism evidence="1 2">
    <name type="scientific">Cyanophage SS120-1</name>
    <dbReference type="NCBI Taxonomy" id="616674"/>
    <lineage>
        <taxon>Viruses</taxon>
        <taxon>Duplodnaviria</taxon>
        <taxon>Heunggongvirae</taxon>
        <taxon>Uroviricota</taxon>
        <taxon>Caudoviricetes</taxon>
        <taxon>Autographivirales</taxon>
        <taxon>Banchanvirus</taxon>
        <taxon>Banchanvirus SS1201</taxon>
    </lineage>
</organism>
<accession>M1UGU0</accession>
<dbReference type="RefSeq" id="YP_007676881.1">
    <property type="nucleotide sequence ID" value="NC_020872.1"/>
</dbReference>
<reference evidence="1 2" key="1">
    <citation type="submission" date="2010-03" db="EMBL/GenBank/DDBJ databases">
        <title>The Genome Sequence of Cyanophage P-SSP9.</title>
        <authorList>
            <consortium name="The Broad Institute Genome Sequencing Platform"/>
            <person name="Henn M.R."/>
            <person name="Sullivan M.S."/>
            <person name="Osburne M.S."/>
            <person name="Levin J."/>
            <person name="Malboeuf C."/>
            <person name="Casali M."/>
            <person name="Russ C."/>
            <person name="Lennon N."/>
            <person name="Erlich R."/>
            <person name="Young S.K."/>
            <person name="Koehrsen M."/>
            <person name="Yandava C."/>
            <person name="Zeng Q."/>
            <person name="Alvarado L."/>
            <person name="Anderson S."/>
            <person name="Berlin A."/>
            <person name="Borenstein D."/>
            <person name="Chen Z."/>
            <person name="Engels R."/>
            <person name="Freedman E."/>
            <person name="Gellesch M."/>
            <person name="Goldberg J."/>
            <person name="Green L."/>
            <person name="Griggs A."/>
            <person name="Gujja S."/>
            <person name="Heiman D."/>
            <person name="Hepburn T."/>
            <person name="Howarth C."/>
            <person name="Jen D."/>
            <person name="Larson L."/>
            <person name="Lewis B."/>
            <person name="Mehta T."/>
            <person name="Park D."/>
            <person name="Pearson M."/>
            <person name="Roberts A."/>
            <person name="Ryan E."/>
            <person name="Saif S."/>
            <person name="Shea T."/>
            <person name="Shenoy N."/>
            <person name="Sisk P."/>
            <person name="Stolte C."/>
            <person name="Sykes S."/>
            <person name="Walk T."/>
            <person name="White J."/>
            <person name="Yu Q."/>
            <person name="Coleman M.L."/>
            <person name="Huang K.H."/>
            <person name="Weigele P.R."/>
            <person name="DeFrancesco A.S."/>
            <person name="Kern S.E."/>
            <person name="Thompson L.R."/>
            <person name="Fu R."/>
            <person name="Hombeck B."/>
            <person name="Chisholm S.W."/>
            <person name="Haas B."/>
            <person name="Nusbaum C."/>
            <person name="Galagan J."/>
            <person name="Birren B."/>
        </authorList>
    </citation>
    <scope>NUCLEOTIDE SEQUENCE [LARGE SCALE GENOMIC DNA]</scope>
    <source>
        <strain evidence="1 2">P-SSP9</strain>
    </source>
</reference>
<proteinExistence type="predicted"/>
<gene>
    <name evidence="1" type="ORF">CYYG_00036</name>
</gene>
<name>M1UGU0_9CAUD</name>
<dbReference type="EMBL" id="HQ316584">
    <property type="protein sequence ID" value="AGG54537.1"/>
    <property type="molecule type" value="Genomic_DNA"/>
</dbReference>
<dbReference type="Pfam" id="PF17212">
    <property type="entry name" value="Tube"/>
    <property type="match status" value="1"/>
</dbReference>
<evidence type="ECO:0000313" key="1">
    <source>
        <dbReference type="EMBL" id="AGG54537.1"/>
    </source>
</evidence>
<dbReference type="OrthoDB" id="9247at10239"/>
<evidence type="ECO:0000313" key="2">
    <source>
        <dbReference type="Proteomes" id="UP000202740"/>
    </source>
</evidence>
<keyword evidence="2" id="KW-1185">Reference proteome</keyword>
<dbReference type="KEGG" id="vg:15013346"/>
<protein>
    <submittedName>
        <fullName evidence="1">Tail tube A</fullName>
    </submittedName>
</protein>
<dbReference type="Proteomes" id="UP000202740">
    <property type="component" value="Segment"/>
</dbReference>